<evidence type="ECO:0000313" key="4">
    <source>
        <dbReference type="Proteomes" id="UP000011866"/>
    </source>
</evidence>
<gene>
    <name evidence="3" type="ORF">TOL_0564</name>
</gene>
<dbReference type="STRING" id="187493.CN03_15230"/>
<dbReference type="HOGENOM" id="CLU_171581_1_1_6"/>
<evidence type="ECO:0000313" key="3">
    <source>
        <dbReference type="EMBL" id="CCU71003.1"/>
    </source>
</evidence>
<keyword evidence="4" id="KW-1185">Reference proteome</keyword>
<keyword evidence="2" id="KW-1133">Transmembrane helix</keyword>
<feature type="region of interest" description="Disordered" evidence="1">
    <location>
        <begin position="59"/>
        <end position="80"/>
    </location>
</feature>
<name>M5DNJ0_9GAMM</name>
<dbReference type="KEGG" id="tol:TOL_0564"/>
<accession>M5DNJ0</accession>
<feature type="compositionally biased region" description="Basic and acidic residues" evidence="1">
    <location>
        <begin position="59"/>
        <end position="73"/>
    </location>
</feature>
<dbReference type="RefSeq" id="WP_015485740.1">
    <property type="nucleotide sequence ID" value="NC_020888.1"/>
</dbReference>
<dbReference type="EMBL" id="HF680312">
    <property type="protein sequence ID" value="CCU71003.1"/>
    <property type="molecule type" value="Genomic_DNA"/>
</dbReference>
<feature type="transmembrane region" description="Helical" evidence="2">
    <location>
        <begin position="36"/>
        <end position="55"/>
    </location>
</feature>
<keyword evidence="2" id="KW-0472">Membrane</keyword>
<evidence type="ECO:0000256" key="2">
    <source>
        <dbReference type="SAM" id="Phobius"/>
    </source>
</evidence>
<keyword evidence="2" id="KW-0812">Transmembrane</keyword>
<proteinExistence type="predicted"/>
<dbReference type="eggNOG" id="ENOG5032UZ7">
    <property type="taxonomic scope" value="Bacteria"/>
</dbReference>
<dbReference type="AlphaFoldDB" id="M5DNJ0"/>
<evidence type="ECO:0008006" key="5">
    <source>
        <dbReference type="Google" id="ProtNLM"/>
    </source>
</evidence>
<feature type="transmembrane region" description="Helical" evidence="2">
    <location>
        <begin position="12"/>
        <end position="30"/>
    </location>
</feature>
<evidence type="ECO:0000256" key="1">
    <source>
        <dbReference type="SAM" id="MobiDB-lite"/>
    </source>
</evidence>
<sequence length="80" mass="8841">MNKPSRSFWLSARGMAALGLIVAASYFLLVEHRDHLLAFLPYVILLACPFMHLFMHHGHGDHGTASKEKDKHGSGGPHAH</sequence>
<organism evidence="3 4">
    <name type="scientific">Thalassolituus oleivorans MIL-1</name>
    <dbReference type="NCBI Taxonomy" id="1298593"/>
    <lineage>
        <taxon>Bacteria</taxon>
        <taxon>Pseudomonadati</taxon>
        <taxon>Pseudomonadota</taxon>
        <taxon>Gammaproteobacteria</taxon>
        <taxon>Oceanospirillales</taxon>
        <taxon>Oceanospirillaceae</taxon>
        <taxon>Thalassolituus</taxon>
    </lineage>
</organism>
<dbReference type="Proteomes" id="UP000011866">
    <property type="component" value="Chromosome"/>
</dbReference>
<dbReference type="GeneID" id="79175542"/>
<protein>
    <recommendedName>
        <fullName evidence="5">DUF2933 domain-containing protein</fullName>
    </recommendedName>
</protein>
<reference evidence="3 4" key="1">
    <citation type="journal article" date="2013" name="Genome Announc.">
        <title>Genome Sequence of Thalassolituus oleivorans MIL-1 (DSM 14913T).</title>
        <authorList>
            <person name="Golyshin P.N."/>
            <person name="Werner J."/>
            <person name="Chernikova T.N."/>
            <person name="Tran H."/>
            <person name="Ferrer M."/>
            <person name="Yakimov M.M."/>
            <person name="Teeling H."/>
            <person name="Golyshina O.V."/>
        </authorList>
    </citation>
    <scope>NUCLEOTIDE SEQUENCE [LARGE SCALE GENOMIC DNA]</scope>
    <source>
        <strain evidence="3 4">MIL-1</strain>
    </source>
</reference>
<dbReference type="InterPro" id="IPR021682">
    <property type="entry name" value="DUF2933"/>
</dbReference>
<dbReference type="Pfam" id="PF11666">
    <property type="entry name" value="DUF2933"/>
    <property type="match status" value="1"/>
</dbReference>